<evidence type="ECO:0000313" key="2">
    <source>
        <dbReference type="EMBL" id="RCX19306.1"/>
    </source>
</evidence>
<dbReference type="PIRSF" id="PIRSF038973">
    <property type="entry name" value="SpoIIM"/>
    <property type="match status" value="1"/>
</dbReference>
<feature type="transmembrane region" description="Helical" evidence="1">
    <location>
        <begin position="20"/>
        <end position="41"/>
    </location>
</feature>
<dbReference type="OrthoDB" id="1707382at2"/>
<keyword evidence="1" id="KW-1133">Transmembrane helix</keyword>
<dbReference type="NCBIfam" id="TIGR02831">
    <property type="entry name" value="spo_II_M"/>
    <property type="match status" value="1"/>
</dbReference>
<reference evidence="2 3" key="1">
    <citation type="submission" date="2018-07" db="EMBL/GenBank/DDBJ databases">
        <title>Genomic Encyclopedia of Type Strains, Phase IV (KMG-IV): sequencing the most valuable type-strain genomes for metagenomic binning, comparative biology and taxonomic classification.</title>
        <authorList>
            <person name="Goeker M."/>
        </authorList>
    </citation>
    <scope>NUCLEOTIDE SEQUENCE [LARGE SCALE GENOMIC DNA]</scope>
    <source>
        <strain evidence="2 3">DSM 27016</strain>
    </source>
</reference>
<keyword evidence="3" id="KW-1185">Reference proteome</keyword>
<keyword evidence="1" id="KW-0812">Transmembrane</keyword>
<proteinExistence type="predicted"/>
<dbReference type="EMBL" id="QPJT01000003">
    <property type="protein sequence ID" value="RCX19306.1"/>
    <property type="molecule type" value="Genomic_DNA"/>
</dbReference>
<feature type="transmembrane region" description="Helical" evidence="1">
    <location>
        <begin position="79"/>
        <end position="102"/>
    </location>
</feature>
<dbReference type="Pfam" id="PF01944">
    <property type="entry name" value="SpoIIM"/>
    <property type="match status" value="1"/>
</dbReference>
<dbReference type="Proteomes" id="UP000253034">
    <property type="component" value="Unassembled WGS sequence"/>
</dbReference>
<dbReference type="InterPro" id="IPR002798">
    <property type="entry name" value="SpoIIM-like"/>
</dbReference>
<name>A0A369BFH1_9FIRM</name>
<accession>A0A369BFH1</accession>
<sequence>MLLKVRNMLVGHIKNNVNSYMFLVMAFVIGVSTGAFTVNGLSAVQRDELLNYFQGFMQLLSNQKIDSNELLKIALYENIRIIAVIWVLGVTIIGIPLIFMLVGIRGFITGFSSGFVIEAMGFKGAIFTLFAMIPKEFVIIPCIIALGVNGINFSLNIIKNKSIKNKTKETLRSRFLSYCAVTLFYTCFILVGVIIEAYVTPVFIRMFTPIII</sequence>
<feature type="transmembrane region" description="Helical" evidence="1">
    <location>
        <begin position="114"/>
        <end position="132"/>
    </location>
</feature>
<evidence type="ECO:0000256" key="1">
    <source>
        <dbReference type="SAM" id="Phobius"/>
    </source>
</evidence>
<dbReference type="InterPro" id="IPR014196">
    <property type="entry name" value="SpoIIM"/>
</dbReference>
<dbReference type="RefSeq" id="WP_114296381.1">
    <property type="nucleotide sequence ID" value="NZ_QPJT01000003.1"/>
</dbReference>
<comment type="caution">
    <text evidence="2">The sequence shown here is derived from an EMBL/GenBank/DDBJ whole genome shotgun (WGS) entry which is preliminary data.</text>
</comment>
<feature type="transmembrane region" description="Helical" evidence="1">
    <location>
        <begin position="175"/>
        <end position="199"/>
    </location>
</feature>
<protein>
    <submittedName>
        <fullName evidence="2">Stage II sporulation protein M</fullName>
    </submittedName>
</protein>
<organism evidence="2 3">
    <name type="scientific">Anaerobacterium chartisolvens</name>
    <dbReference type="NCBI Taxonomy" id="1297424"/>
    <lineage>
        <taxon>Bacteria</taxon>
        <taxon>Bacillati</taxon>
        <taxon>Bacillota</taxon>
        <taxon>Clostridia</taxon>
        <taxon>Eubacteriales</taxon>
        <taxon>Oscillospiraceae</taxon>
        <taxon>Anaerobacterium</taxon>
    </lineage>
</organism>
<feature type="transmembrane region" description="Helical" evidence="1">
    <location>
        <begin position="138"/>
        <end position="155"/>
    </location>
</feature>
<evidence type="ECO:0000313" key="3">
    <source>
        <dbReference type="Proteomes" id="UP000253034"/>
    </source>
</evidence>
<keyword evidence="1" id="KW-0472">Membrane</keyword>
<dbReference type="AlphaFoldDB" id="A0A369BFH1"/>
<gene>
    <name evidence="2" type="ORF">DFR58_10351</name>
</gene>